<dbReference type="PATRIC" id="fig|1423750.3.peg.2141"/>
<dbReference type="Pfam" id="PF01223">
    <property type="entry name" value="Endonuclease_NS"/>
    <property type="match status" value="1"/>
</dbReference>
<dbReference type="InterPro" id="IPR044929">
    <property type="entry name" value="DNA/RNA_non-sp_Endonuclease_sf"/>
</dbReference>
<dbReference type="Gene3D" id="3.40.570.10">
    <property type="entry name" value="Extracellular Endonuclease, subunit A"/>
    <property type="match status" value="1"/>
</dbReference>
<dbReference type="SMART" id="SM00892">
    <property type="entry name" value="Endonuclease_NS"/>
    <property type="match status" value="1"/>
</dbReference>
<protein>
    <submittedName>
        <fullName evidence="2">DNA RNA non-specific endonuclease</fullName>
    </submittedName>
</protein>
<organism evidence="2 3">
    <name type="scientific">Liquorilactobacillus ghanensis DSM 18630</name>
    <dbReference type="NCBI Taxonomy" id="1423750"/>
    <lineage>
        <taxon>Bacteria</taxon>
        <taxon>Bacillati</taxon>
        <taxon>Bacillota</taxon>
        <taxon>Bacilli</taxon>
        <taxon>Lactobacillales</taxon>
        <taxon>Lactobacillaceae</taxon>
        <taxon>Liquorilactobacillus</taxon>
    </lineage>
</organism>
<dbReference type="Proteomes" id="UP000051451">
    <property type="component" value="Unassembled WGS sequence"/>
</dbReference>
<dbReference type="GO" id="GO:0016787">
    <property type="term" value="F:hydrolase activity"/>
    <property type="evidence" value="ECO:0007669"/>
    <property type="project" value="InterPro"/>
</dbReference>
<sequence>MKEDKMSKRKKQRKTPQITASLAALLILAVIWLVGGTDSLLKSFAAQPLQTVNQLLQQSPKQQQSSQQPAEKLQQSNLAQLTYVSGKSAVVEVNGGKSTLKSSDWQTNQVEYHNLDSLNRTSGANVAYLEPRNLANDSLRVRQYVQPTGWHQKFLNREPIVNRGHLIAYSLSKGIAQNGSYDPTLPSGDQNNPKNLFTQTAFANQKLQTIYEAKVREALRSGQKVIYAAQAIFRSNELMARGVRLQAISLDGSLNFNVYIYNVQPGVEFDYATGRSTINRQLQVPEPTR</sequence>
<dbReference type="EMBL" id="AZGB01000003">
    <property type="protein sequence ID" value="KRM07991.1"/>
    <property type="molecule type" value="Genomic_DNA"/>
</dbReference>
<keyword evidence="2" id="KW-0378">Hydrolase</keyword>
<feature type="domain" description="DNA/RNA non-specific endonuclease/pyrophosphatase/phosphodiesterase" evidence="1">
    <location>
        <begin position="104"/>
        <end position="278"/>
    </location>
</feature>
<dbReference type="AlphaFoldDB" id="A0A0R1VQF6"/>
<gene>
    <name evidence="2" type="ORF">FC89_GL002100</name>
</gene>
<dbReference type="GO" id="GO:0003676">
    <property type="term" value="F:nucleic acid binding"/>
    <property type="evidence" value="ECO:0007669"/>
    <property type="project" value="InterPro"/>
</dbReference>
<evidence type="ECO:0000259" key="1">
    <source>
        <dbReference type="SMART" id="SM00892"/>
    </source>
</evidence>
<dbReference type="InterPro" id="IPR001604">
    <property type="entry name" value="Endo_G_ENPP1-like_dom"/>
</dbReference>
<dbReference type="GO" id="GO:0004519">
    <property type="term" value="F:endonuclease activity"/>
    <property type="evidence" value="ECO:0007669"/>
    <property type="project" value="UniProtKB-KW"/>
</dbReference>
<keyword evidence="2" id="KW-0255">Endonuclease</keyword>
<keyword evidence="3" id="KW-1185">Reference proteome</keyword>
<reference evidence="2 3" key="1">
    <citation type="journal article" date="2015" name="Genome Announc.">
        <title>Expanding the biotechnology potential of lactobacilli through comparative genomics of 213 strains and associated genera.</title>
        <authorList>
            <person name="Sun Z."/>
            <person name="Harris H.M."/>
            <person name="McCann A."/>
            <person name="Guo C."/>
            <person name="Argimon S."/>
            <person name="Zhang W."/>
            <person name="Yang X."/>
            <person name="Jeffery I.B."/>
            <person name="Cooney J.C."/>
            <person name="Kagawa T.F."/>
            <person name="Liu W."/>
            <person name="Song Y."/>
            <person name="Salvetti E."/>
            <person name="Wrobel A."/>
            <person name="Rasinkangas P."/>
            <person name="Parkhill J."/>
            <person name="Rea M.C."/>
            <person name="O'Sullivan O."/>
            <person name="Ritari J."/>
            <person name="Douillard F.P."/>
            <person name="Paul Ross R."/>
            <person name="Yang R."/>
            <person name="Briner A.E."/>
            <person name="Felis G.E."/>
            <person name="de Vos W.M."/>
            <person name="Barrangou R."/>
            <person name="Klaenhammer T.R."/>
            <person name="Caufield P.W."/>
            <person name="Cui Y."/>
            <person name="Zhang H."/>
            <person name="O'Toole P.W."/>
        </authorList>
    </citation>
    <scope>NUCLEOTIDE SEQUENCE [LARGE SCALE GENOMIC DNA]</scope>
    <source>
        <strain evidence="2 3">DSM 18630</strain>
    </source>
</reference>
<dbReference type="STRING" id="1423750.FC89_GL002100"/>
<proteinExistence type="predicted"/>
<evidence type="ECO:0000313" key="2">
    <source>
        <dbReference type="EMBL" id="KRM07991.1"/>
    </source>
</evidence>
<accession>A0A0R1VQF6</accession>
<dbReference type="GO" id="GO:0046872">
    <property type="term" value="F:metal ion binding"/>
    <property type="evidence" value="ECO:0007669"/>
    <property type="project" value="InterPro"/>
</dbReference>
<name>A0A0R1VQF6_9LACO</name>
<comment type="caution">
    <text evidence="2">The sequence shown here is derived from an EMBL/GenBank/DDBJ whole genome shotgun (WGS) entry which is preliminary data.</text>
</comment>
<keyword evidence="2" id="KW-0540">Nuclease</keyword>
<evidence type="ECO:0000313" key="3">
    <source>
        <dbReference type="Proteomes" id="UP000051451"/>
    </source>
</evidence>